<protein>
    <submittedName>
        <fullName evidence="1">Uncharacterized protein</fullName>
    </submittedName>
</protein>
<dbReference type="EMBL" id="SFBF01000190">
    <property type="protein sequence ID" value="TRU47967.1"/>
    <property type="molecule type" value="Genomic_DNA"/>
</dbReference>
<evidence type="ECO:0000313" key="1">
    <source>
        <dbReference type="EMBL" id="TRU47967.1"/>
    </source>
</evidence>
<dbReference type="Proteomes" id="UP000320293">
    <property type="component" value="Unassembled WGS sequence"/>
</dbReference>
<gene>
    <name evidence="1" type="ORF">EWV91_10085</name>
</gene>
<comment type="caution">
    <text evidence="1">The sequence shown here is derived from an EMBL/GenBank/DDBJ whole genome shotgun (WGS) entry which is preliminary data.</text>
</comment>
<organism evidence="1 2">
    <name type="scientific">Microcystis aeruginosa Ma_QC_Ca_00000000_S207</name>
    <dbReference type="NCBI Taxonomy" id="2486251"/>
    <lineage>
        <taxon>Bacteria</taxon>
        <taxon>Bacillati</taxon>
        <taxon>Cyanobacteriota</taxon>
        <taxon>Cyanophyceae</taxon>
        <taxon>Oscillatoriophycideae</taxon>
        <taxon>Chroococcales</taxon>
        <taxon>Microcystaceae</taxon>
        <taxon>Microcystis</taxon>
    </lineage>
</organism>
<accession>A0A552FMU1</accession>
<dbReference type="AlphaFoldDB" id="A0A552FMU1"/>
<proteinExistence type="predicted"/>
<reference evidence="1 2" key="1">
    <citation type="submission" date="2019-01" db="EMBL/GenBank/DDBJ databases">
        <title>Coherence of Microcystis species and biogeography revealed through population genomics.</title>
        <authorList>
            <person name="Perez-Carrascal O.M."/>
            <person name="Terrat Y."/>
            <person name="Giani A."/>
            <person name="Fortin N."/>
            <person name="Tromas N."/>
            <person name="Shapiro B.J."/>
        </authorList>
    </citation>
    <scope>NUCLEOTIDE SEQUENCE [LARGE SCALE GENOMIC DNA]</scope>
    <source>
        <strain evidence="1">Ma_QC_Ca_00000000_S207</strain>
    </source>
</reference>
<evidence type="ECO:0000313" key="2">
    <source>
        <dbReference type="Proteomes" id="UP000320293"/>
    </source>
</evidence>
<name>A0A552FMU1_MICAE</name>
<sequence>MPAIKDVNVLDPYGDSFLNGHGIGTAVVNATGQITQITCGVFAVIKPIPQQNHEYVITGDYDDPQPPYKNLPFKVTLKCTAPGRPQSTFAQ</sequence>